<keyword evidence="4 6" id="KW-1133">Transmembrane helix</keyword>
<feature type="transmembrane region" description="Helical" evidence="6">
    <location>
        <begin position="87"/>
        <end position="109"/>
    </location>
</feature>
<evidence type="ECO:0008006" key="9">
    <source>
        <dbReference type="Google" id="ProtNLM"/>
    </source>
</evidence>
<evidence type="ECO:0000313" key="7">
    <source>
        <dbReference type="EMBL" id="AJP49288.1"/>
    </source>
</evidence>
<evidence type="ECO:0000256" key="6">
    <source>
        <dbReference type="SAM" id="Phobius"/>
    </source>
</evidence>
<keyword evidence="2" id="KW-1003">Cell membrane</keyword>
<dbReference type="KEGG" id="rbu:PG1C_14260"/>
<evidence type="ECO:0000256" key="2">
    <source>
        <dbReference type="ARBA" id="ARBA00022475"/>
    </source>
</evidence>
<evidence type="ECO:0000256" key="5">
    <source>
        <dbReference type="ARBA" id="ARBA00023136"/>
    </source>
</evidence>
<feature type="transmembrane region" description="Helical" evidence="6">
    <location>
        <begin position="58"/>
        <end position="81"/>
    </location>
</feature>
<evidence type="ECO:0000256" key="1">
    <source>
        <dbReference type="ARBA" id="ARBA00004651"/>
    </source>
</evidence>
<sequence>MYKTALLQLVGVLVAAGLASLWLGQRGALSVLLGGAAYAIPNLFFVTRLSASAAKKRANVATFFVGELVKILATIVFLVAAQWFYPVHWLALLVGLFVALKANLFALLLKN</sequence>
<dbReference type="Pfam" id="PF03899">
    <property type="entry name" value="ATP-synt_I"/>
    <property type="match status" value="1"/>
</dbReference>
<dbReference type="InterPro" id="IPR005598">
    <property type="entry name" value="ATP_synth_I"/>
</dbReference>
<organism evidence="7 8">
    <name type="scientific">Rugosibacter aromaticivorans</name>
    <dbReference type="NCBI Taxonomy" id="1565605"/>
    <lineage>
        <taxon>Bacteria</taxon>
        <taxon>Pseudomonadati</taxon>
        <taxon>Pseudomonadota</taxon>
        <taxon>Betaproteobacteria</taxon>
        <taxon>Nitrosomonadales</taxon>
        <taxon>Sterolibacteriaceae</taxon>
        <taxon>Rugosibacter</taxon>
    </lineage>
</organism>
<dbReference type="HOGENOM" id="CLU_121415_6_0_4"/>
<evidence type="ECO:0000313" key="8">
    <source>
        <dbReference type="Proteomes" id="UP000061603"/>
    </source>
</evidence>
<accession>A0A0C5JBR7</accession>
<feature type="transmembrane region" description="Helical" evidence="6">
    <location>
        <begin position="29"/>
        <end position="46"/>
    </location>
</feature>
<dbReference type="RefSeq" id="WP_202635414.1">
    <property type="nucleotide sequence ID" value="NZ_CP010554.1"/>
</dbReference>
<reference evidence="7 8" key="1">
    <citation type="journal article" date="2015" name="Genome Announc.">
        <title>Complete Genome Sequence of a Novel Bacterium within the Family Rhodocyclaceae That Degrades Polycyclic Aromatic Hydrocarbons.</title>
        <authorList>
            <person name="Singleton D.R."/>
            <person name="Dickey A.N."/>
            <person name="Scholl E.H."/>
            <person name="Wright F.A."/>
            <person name="Aitken M.D."/>
        </authorList>
    </citation>
    <scope>NUCLEOTIDE SEQUENCE [LARGE SCALE GENOMIC DNA]</scope>
    <source>
        <strain evidence="8">PG1-Ca6</strain>
    </source>
</reference>
<proteinExistence type="predicted"/>
<gene>
    <name evidence="7" type="ORF">PG1C_14260</name>
</gene>
<comment type="subcellular location">
    <subcellularLocation>
        <location evidence="1">Cell membrane</location>
        <topology evidence="1">Multi-pass membrane protein</topology>
    </subcellularLocation>
</comment>
<protein>
    <recommendedName>
        <fullName evidence="9">ATP synthase I</fullName>
    </recommendedName>
</protein>
<keyword evidence="3 6" id="KW-0812">Transmembrane</keyword>
<dbReference type="EMBL" id="CP010554">
    <property type="protein sequence ID" value="AJP49288.1"/>
    <property type="molecule type" value="Genomic_DNA"/>
</dbReference>
<keyword evidence="8" id="KW-1185">Reference proteome</keyword>
<dbReference type="STRING" id="1565605.PG1C_14260"/>
<dbReference type="AlphaFoldDB" id="A0A0C5JBR7"/>
<dbReference type="GO" id="GO:0005886">
    <property type="term" value="C:plasma membrane"/>
    <property type="evidence" value="ECO:0007669"/>
    <property type="project" value="UniProtKB-SubCell"/>
</dbReference>
<evidence type="ECO:0000256" key="4">
    <source>
        <dbReference type="ARBA" id="ARBA00022989"/>
    </source>
</evidence>
<keyword evidence="5 6" id="KW-0472">Membrane</keyword>
<name>A0A0C5JBR7_9PROT</name>
<dbReference type="Proteomes" id="UP000061603">
    <property type="component" value="Chromosome"/>
</dbReference>
<evidence type="ECO:0000256" key="3">
    <source>
        <dbReference type="ARBA" id="ARBA00022692"/>
    </source>
</evidence>